<evidence type="ECO:0000313" key="2">
    <source>
        <dbReference type="Proteomes" id="UP000297083"/>
    </source>
</evidence>
<dbReference type="GeneID" id="55013275"/>
<organism evidence="1 2">
    <name type="scientific">Salmonella phage ZCSE2</name>
    <dbReference type="NCBI Taxonomy" id="2562175"/>
    <lineage>
        <taxon>Viruses</taxon>
        <taxon>Duplodnaviria</taxon>
        <taxon>Heunggongvirae</taxon>
        <taxon>Uroviricota</taxon>
        <taxon>Caudoviricetes</taxon>
        <taxon>Loughboroughvirus</taxon>
        <taxon>Loughboroughvirus ZCSE2</taxon>
    </lineage>
</organism>
<accession>A0A4D6DW14</accession>
<dbReference type="EMBL" id="MK673511">
    <property type="protein sequence ID" value="QBZ70577.1"/>
    <property type="molecule type" value="Genomic_DNA"/>
</dbReference>
<proteinExistence type="predicted"/>
<dbReference type="RefSeq" id="YP_009821789.1">
    <property type="nucleotide sequence ID" value="NC_048179.1"/>
</dbReference>
<protein>
    <submittedName>
        <fullName evidence="1">Uncharacterized protein</fullName>
    </submittedName>
</protein>
<keyword evidence="2" id="KW-1185">Reference proteome</keyword>
<sequence length="95" mass="10775">MDLFEQLDKPEINSMAEERPFDWEAFKAGEPALTFTGEVAYYGGPCTHPMCLERFIAIVTVPDHAIIKYGKDVMPYIINEEGLFEGRSPFLVKMA</sequence>
<reference evidence="1 2" key="1">
    <citation type="submission" date="2019-03" db="EMBL/GenBank/DDBJ databases">
        <authorList>
            <person name="Connerton I.F."/>
            <person name="El-Shibiny A."/>
            <person name="Hooton S."/>
            <person name="Mohamed A."/>
            <person name="Taha O."/>
            <person name="E-Sherif H.M."/>
            <person name="Connerton P.L."/>
        </authorList>
    </citation>
    <scope>NUCLEOTIDE SEQUENCE [LARGE SCALE GENOMIC DNA]</scope>
</reference>
<name>A0A4D6DW14_9CAUD</name>
<dbReference type="KEGG" id="vg:55013275"/>
<dbReference type="Proteomes" id="UP000297083">
    <property type="component" value="Segment"/>
</dbReference>
<evidence type="ECO:0000313" key="1">
    <source>
        <dbReference type="EMBL" id="QBZ70577.1"/>
    </source>
</evidence>